<evidence type="ECO:0000256" key="1">
    <source>
        <dbReference type="SAM" id="MobiDB-lite"/>
    </source>
</evidence>
<reference evidence="2 3" key="1">
    <citation type="submission" date="2023-03" db="EMBL/GenBank/DDBJ databases">
        <title>High-quality genome of Scylla paramamosain provides insights in environmental adaptation.</title>
        <authorList>
            <person name="Zhang L."/>
        </authorList>
    </citation>
    <scope>NUCLEOTIDE SEQUENCE [LARGE SCALE GENOMIC DNA]</scope>
    <source>
        <strain evidence="2">LZ_2023a</strain>
        <tissue evidence="2">Muscle</tissue>
    </source>
</reference>
<feature type="compositionally biased region" description="Polar residues" evidence="1">
    <location>
        <begin position="455"/>
        <end position="464"/>
    </location>
</feature>
<dbReference type="AlphaFoldDB" id="A0AAW0V8B1"/>
<name>A0AAW0V8B1_SCYPA</name>
<evidence type="ECO:0000313" key="2">
    <source>
        <dbReference type="EMBL" id="KAK8407722.1"/>
    </source>
</evidence>
<accession>A0AAW0V8B1</accession>
<dbReference type="Proteomes" id="UP001487740">
    <property type="component" value="Unassembled WGS sequence"/>
</dbReference>
<dbReference type="EMBL" id="JARAKH010000001">
    <property type="protein sequence ID" value="KAK8407722.1"/>
    <property type="molecule type" value="Genomic_DNA"/>
</dbReference>
<feature type="compositionally biased region" description="Low complexity" evidence="1">
    <location>
        <begin position="465"/>
        <end position="483"/>
    </location>
</feature>
<feature type="compositionally biased region" description="Acidic residues" evidence="1">
    <location>
        <begin position="114"/>
        <end position="123"/>
    </location>
</feature>
<feature type="region of interest" description="Disordered" evidence="1">
    <location>
        <begin position="61"/>
        <end position="87"/>
    </location>
</feature>
<feature type="region of interest" description="Disordered" evidence="1">
    <location>
        <begin position="1"/>
        <end position="22"/>
    </location>
</feature>
<feature type="compositionally biased region" description="Pro residues" evidence="1">
    <location>
        <begin position="484"/>
        <end position="500"/>
    </location>
</feature>
<feature type="region of interest" description="Disordered" evidence="1">
    <location>
        <begin position="99"/>
        <end position="123"/>
    </location>
</feature>
<evidence type="ECO:0000313" key="3">
    <source>
        <dbReference type="Proteomes" id="UP001487740"/>
    </source>
</evidence>
<keyword evidence="3" id="KW-1185">Reference proteome</keyword>
<organism evidence="2 3">
    <name type="scientific">Scylla paramamosain</name>
    <name type="common">Mud crab</name>
    <dbReference type="NCBI Taxonomy" id="85552"/>
    <lineage>
        <taxon>Eukaryota</taxon>
        <taxon>Metazoa</taxon>
        <taxon>Ecdysozoa</taxon>
        <taxon>Arthropoda</taxon>
        <taxon>Crustacea</taxon>
        <taxon>Multicrustacea</taxon>
        <taxon>Malacostraca</taxon>
        <taxon>Eumalacostraca</taxon>
        <taxon>Eucarida</taxon>
        <taxon>Decapoda</taxon>
        <taxon>Pleocyemata</taxon>
        <taxon>Brachyura</taxon>
        <taxon>Eubrachyura</taxon>
        <taxon>Portunoidea</taxon>
        <taxon>Portunidae</taxon>
        <taxon>Portuninae</taxon>
        <taxon>Scylla</taxon>
    </lineage>
</organism>
<sequence>MAASPSGSSIKYSSEQARRKTTGGCAVLTGAGGGESGLGGERCPGVLMNSQITSGVLGCPASRAPWEQGGGTDGKTKGADNSSGDSIKTTSVFIADNPINESSMPAAGLHDNDVENPEQEENETPDLSLLINPIFYAHGIDTAGLRSVRALVWSGMLWKVLCRVGDNTAKSRHLYPNDPVISTPSSLPPRQHPKAWERNEEVQFGAFTVHTSPFDQHLIAPRVRPTFMAAKCQLRSERSEVIPSPRRPVVTHDLIMTVKSSRSKWPDCDQASEGEAVSRWVSHTASETTVQGPSAADVCGLGLRLDTSLHRSVSAKRVNPWQYEISRCHFRDAPLNQTPEPVKWTDGRGEAEGRCLWFGRAKGHATGLFPITANYCPQLLQETSRALTASLYRLTCMALTRQIEQQANNKRDNRQHTLRCPSYPRTIQANINPTPHHRHHITSNLPRKPHLNLVRNLTPTRAWNTSSSSSSSSTSSSCLSTATLPPPPLPPPTPAPPSPPAIGWRLIPRPMGDSDLIECRPIGEQLTPYVEIPWVCDPWGGLNTRQGTQREQGQS</sequence>
<protein>
    <submittedName>
        <fullName evidence="2">Uncharacterized protein</fullName>
    </submittedName>
</protein>
<proteinExistence type="predicted"/>
<feature type="region of interest" description="Disordered" evidence="1">
    <location>
        <begin position="406"/>
        <end position="507"/>
    </location>
</feature>
<gene>
    <name evidence="2" type="ORF">O3P69_002338</name>
</gene>
<feature type="compositionally biased region" description="Polar residues" evidence="1">
    <location>
        <begin position="1"/>
        <end position="15"/>
    </location>
</feature>
<comment type="caution">
    <text evidence="2">The sequence shown here is derived from an EMBL/GenBank/DDBJ whole genome shotgun (WGS) entry which is preliminary data.</text>
</comment>